<proteinExistence type="predicted"/>
<evidence type="ECO:0000313" key="1">
    <source>
        <dbReference type="EMBL" id="ASN60490.1"/>
    </source>
</evidence>
<dbReference type="Pfam" id="PF08951">
    <property type="entry name" value="EntA_Immun"/>
    <property type="match status" value="1"/>
</dbReference>
<dbReference type="AlphaFoldDB" id="A0AAC9UQI4"/>
<dbReference type="Proteomes" id="UP000199749">
    <property type="component" value="Chromosome"/>
</dbReference>
<organism evidence="1 2">
    <name type="scientific">Latilactobacillus curvatus</name>
    <name type="common">Lactobacillus curvatus</name>
    <dbReference type="NCBI Taxonomy" id="28038"/>
    <lineage>
        <taxon>Bacteria</taxon>
        <taxon>Bacillati</taxon>
        <taxon>Bacillota</taxon>
        <taxon>Bacilli</taxon>
        <taxon>Lactobacillales</taxon>
        <taxon>Lactobacillaceae</taxon>
        <taxon>Latilactobacillus</taxon>
    </lineage>
</organism>
<dbReference type="Gene3D" id="1.20.1440.140">
    <property type="match status" value="1"/>
</dbReference>
<sequence>MKWYAGGQERGHQAITMIKALLSDLKQDDQMAPLQSVLRSYQAEFEAQTTAVPLILSRMNIAIANVIQKEGLHLSASQQAKLKEMTALSTIRYGY</sequence>
<dbReference type="GO" id="GO:0030153">
    <property type="term" value="P:bacteriocin immunity"/>
    <property type="evidence" value="ECO:0007669"/>
    <property type="project" value="InterPro"/>
</dbReference>
<evidence type="ECO:0000313" key="2">
    <source>
        <dbReference type="Proteomes" id="UP000199749"/>
    </source>
</evidence>
<reference evidence="1 2" key="1">
    <citation type="submission" date="2017-07" db="EMBL/GenBank/DDBJ databases">
        <title>Lactobacillus curvatus MRS6 whole genome.</title>
        <authorList>
            <person name="Jans C."/>
            <person name="Lagler S."/>
            <person name="Lacroix C."/>
            <person name="Meile L."/>
            <person name="Stevens M.J.A."/>
        </authorList>
    </citation>
    <scope>NUCLEOTIDE SEQUENCE [LARGE SCALE GENOMIC DNA]</scope>
    <source>
        <strain evidence="1 2">MRS6</strain>
    </source>
</reference>
<dbReference type="InterPro" id="IPR053739">
    <property type="entry name" value="Bact_Immunity_Domain_sf"/>
</dbReference>
<name>A0AAC9UQI4_LATCU</name>
<gene>
    <name evidence="1" type="ORF">CG419_07450</name>
</gene>
<dbReference type="InterPro" id="IPR015046">
    <property type="entry name" value="LciA_Immunity-like"/>
</dbReference>
<protein>
    <submittedName>
        <fullName evidence="1">Bacteriocin immunity protein</fullName>
    </submittedName>
</protein>
<dbReference type="EMBL" id="CP022474">
    <property type="protein sequence ID" value="ASN60490.1"/>
    <property type="molecule type" value="Genomic_DNA"/>
</dbReference>
<accession>A0AAC9UQI4</accession>
<dbReference type="RefSeq" id="WP_089556928.1">
    <property type="nucleotide sequence ID" value="NZ_CP022474.1"/>
</dbReference>